<organism evidence="1 2">
    <name type="scientific">Triparma laevis f. longispina</name>
    <dbReference type="NCBI Taxonomy" id="1714387"/>
    <lineage>
        <taxon>Eukaryota</taxon>
        <taxon>Sar</taxon>
        <taxon>Stramenopiles</taxon>
        <taxon>Ochrophyta</taxon>
        <taxon>Bolidophyceae</taxon>
        <taxon>Parmales</taxon>
        <taxon>Triparmaceae</taxon>
        <taxon>Triparma</taxon>
    </lineage>
</organism>
<evidence type="ECO:0000313" key="2">
    <source>
        <dbReference type="Proteomes" id="UP001165122"/>
    </source>
</evidence>
<evidence type="ECO:0000313" key="1">
    <source>
        <dbReference type="EMBL" id="GMI16107.1"/>
    </source>
</evidence>
<protein>
    <submittedName>
        <fullName evidence="1">Uncharacterized protein</fullName>
    </submittedName>
</protein>
<reference evidence="2" key="1">
    <citation type="journal article" date="2023" name="Commun. Biol.">
        <title>Genome analysis of Parmales, the sister group of diatoms, reveals the evolutionary specialization of diatoms from phago-mixotrophs to photoautotrophs.</title>
        <authorList>
            <person name="Ban H."/>
            <person name="Sato S."/>
            <person name="Yoshikawa S."/>
            <person name="Yamada K."/>
            <person name="Nakamura Y."/>
            <person name="Ichinomiya M."/>
            <person name="Sato N."/>
            <person name="Blanc-Mathieu R."/>
            <person name="Endo H."/>
            <person name="Kuwata A."/>
            <person name="Ogata H."/>
        </authorList>
    </citation>
    <scope>NUCLEOTIDE SEQUENCE [LARGE SCALE GENOMIC DNA]</scope>
    <source>
        <strain evidence="2">NIES 3700</strain>
    </source>
</reference>
<comment type="caution">
    <text evidence="1">The sequence shown here is derived from an EMBL/GenBank/DDBJ whole genome shotgun (WGS) entry which is preliminary data.</text>
</comment>
<keyword evidence="2" id="KW-1185">Reference proteome</keyword>
<gene>
    <name evidence="1" type="ORF">TrLO_g4837</name>
</gene>
<dbReference type="Proteomes" id="UP001165122">
    <property type="component" value="Unassembled WGS sequence"/>
</dbReference>
<dbReference type="AlphaFoldDB" id="A0A9W7FPS9"/>
<dbReference type="EMBL" id="BRXW01000243">
    <property type="protein sequence ID" value="GMI16107.1"/>
    <property type="molecule type" value="Genomic_DNA"/>
</dbReference>
<proteinExistence type="predicted"/>
<name>A0A9W7FPS9_9STRA</name>
<sequence>MEDYVLIDLLRHRGLLGISSGLEVLEERSECDNRRWKINGVRKVASTNRKVVKCYEDIGAKGCFEMYYGIKWEGVEGREREIEELF</sequence>
<accession>A0A9W7FPS9</accession>